<dbReference type="EMBL" id="GGEC01025753">
    <property type="protein sequence ID" value="MBX06237.1"/>
    <property type="molecule type" value="Transcribed_RNA"/>
</dbReference>
<proteinExistence type="predicted"/>
<organism evidence="1">
    <name type="scientific">Rhizophora mucronata</name>
    <name type="common">Asiatic mangrove</name>
    <dbReference type="NCBI Taxonomy" id="61149"/>
    <lineage>
        <taxon>Eukaryota</taxon>
        <taxon>Viridiplantae</taxon>
        <taxon>Streptophyta</taxon>
        <taxon>Embryophyta</taxon>
        <taxon>Tracheophyta</taxon>
        <taxon>Spermatophyta</taxon>
        <taxon>Magnoliopsida</taxon>
        <taxon>eudicotyledons</taxon>
        <taxon>Gunneridae</taxon>
        <taxon>Pentapetalae</taxon>
        <taxon>rosids</taxon>
        <taxon>fabids</taxon>
        <taxon>Malpighiales</taxon>
        <taxon>Rhizophoraceae</taxon>
        <taxon>Rhizophora</taxon>
    </lineage>
</organism>
<reference evidence="1" key="1">
    <citation type="submission" date="2018-02" db="EMBL/GenBank/DDBJ databases">
        <title>Rhizophora mucronata_Transcriptome.</title>
        <authorList>
            <person name="Meera S.P."/>
            <person name="Sreeshan A."/>
            <person name="Augustine A."/>
        </authorList>
    </citation>
    <scope>NUCLEOTIDE SEQUENCE</scope>
    <source>
        <tissue evidence="1">Leaf</tissue>
    </source>
</reference>
<sequence length="37" mass="4343">MTMIQCFSNYFTSFFHGLSIHGPFSKDYSLVHHPNHN</sequence>
<evidence type="ECO:0000313" key="1">
    <source>
        <dbReference type="EMBL" id="MBX06236.1"/>
    </source>
</evidence>
<protein>
    <submittedName>
        <fullName evidence="1">Uncharacterized protein</fullName>
    </submittedName>
</protein>
<accession>A0A2P2KKJ2</accession>
<dbReference type="EMBL" id="GGEC01025752">
    <property type="protein sequence ID" value="MBX06236.1"/>
    <property type="molecule type" value="Transcribed_RNA"/>
</dbReference>
<name>A0A2P2KKJ2_RHIMU</name>
<dbReference type="AlphaFoldDB" id="A0A2P2KKJ2"/>